<gene>
    <name evidence="1" type="ORF">EG850_05695</name>
</gene>
<protein>
    <recommendedName>
        <fullName evidence="3">YtxH domain-containing protein</fullName>
    </recommendedName>
</protein>
<reference evidence="1 2" key="1">
    <citation type="submission" date="2018-11" db="EMBL/GenBank/DDBJ databases">
        <title>YIM 102482-1 draft genome.</title>
        <authorList>
            <person name="Li G."/>
            <person name="Jiang Y."/>
        </authorList>
    </citation>
    <scope>NUCLEOTIDE SEQUENCE [LARGE SCALE GENOMIC DNA]</scope>
    <source>
        <strain evidence="1 2">YIM 102482-1</strain>
    </source>
</reference>
<keyword evidence="2" id="KW-1185">Reference proteome</keyword>
<name>A0A3P3VYZ6_9MICO</name>
<dbReference type="AlphaFoldDB" id="A0A3P3VYZ6"/>
<dbReference type="EMBL" id="RQVS01000005">
    <property type="protein sequence ID" value="RRJ87298.1"/>
    <property type="molecule type" value="Genomic_DNA"/>
</dbReference>
<evidence type="ECO:0000313" key="1">
    <source>
        <dbReference type="EMBL" id="RRJ87298.1"/>
    </source>
</evidence>
<comment type="caution">
    <text evidence="1">The sequence shown here is derived from an EMBL/GenBank/DDBJ whole genome shotgun (WGS) entry which is preliminary data.</text>
</comment>
<sequence>MSSFLRTTGLVLGGIAAGFALAHLVNSTERGRAFFASVNERTDEVVGAIKQGYQARTEAIYAALDERN</sequence>
<proteinExistence type="predicted"/>
<evidence type="ECO:0008006" key="3">
    <source>
        <dbReference type="Google" id="ProtNLM"/>
    </source>
</evidence>
<dbReference type="RefSeq" id="WP_124971234.1">
    <property type="nucleotide sequence ID" value="NZ_RQVS01000005.1"/>
</dbReference>
<evidence type="ECO:0000313" key="2">
    <source>
        <dbReference type="Proteomes" id="UP000274391"/>
    </source>
</evidence>
<accession>A0A3P3VYZ6</accession>
<organism evidence="1 2">
    <name type="scientific">Gulosibacter macacae</name>
    <dbReference type="NCBI Taxonomy" id="2488791"/>
    <lineage>
        <taxon>Bacteria</taxon>
        <taxon>Bacillati</taxon>
        <taxon>Actinomycetota</taxon>
        <taxon>Actinomycetes</taxon>
        <taxon>Micrococcales</taxon>
        <taxon>Microbacteriaceae</taxon>
        <taxon>Gulosibacter</taxon>
    </lineage>
</organism>
<dbReference type="OrthoDB" id="5121327at2"/>
<dbReference type="Proteomes" id="UP000274391">
    <property type="component" value="Unassembled WGS sequence"/>
</dbReference>